<dbReference type="Proteomes" id="UP000784294">
    <property type="component" value="Unassembled WGS sequence"/>
</dbReference>
<dbReference type="AlphaFoldDB" id="A0A3S5AGN2"/>
<organism evidence="2 3">
    <name type="scientific">Protopolystoma xenopodis</name>
    <dbReference type="NCBI Taxonomy" id="117903"/>
    <lineage>
        <taxon>Eukaryota</taxon>
        <taxon>Metazoa</taxon>
        <taxon>Spiralia</taxon>
        <taxon>Lophotrochozoa</taxon>
        <taxon>Platyhelminthes</taxon>
        <taxon>Monogenea</taxon>
        <taxon>Polyopisthocotylea</taxon>
        <taxon>Polystomatidea</taxon>
        <taxon>Polystomatidae</taxon>
        <taxon>Protopolystoma</taxon>
    </lineage>
</organism>
<comment type="caution">
    <text evidence="2">The sequence shown here is derived from an EMBL/GenBank/DDBJ whole genome shotgun (WGS) entry which is preliminary data.</text>
</comment>
<name>A0A3S5AGN2_9PLAT</name>
<reference evidence="2" key="1">
    <citation type="submission" date="2018-11" db="EMBL/GenBank/DDBJ databases">
        <authorList>
            <consortium name="Pathogen Informatics"/>
        </authorList>
    </citation>
    <scope>NUCLEOTIDE SEQUENCE</scope>
</reference>
<keyword evidence="3" id="KW-1185">Reference proteome</keyword>
<evidence type="ECO:0000256" key="1">
    <source>
        <dbReference type="SAM" id="MobiDB-lite"/>
    </source>
</evidence>
<proteinExistence type="predicted"/>
<feature type="region of interest" description="Disordered" evidence="1">
    <location>
        <begin position="131"/>
        <end position="162"/>
    </location>
</feature>
<evidence type="ECO:0000313" key="2">
    <source>
        <dbReference type="EMBL" id="VEL15993.1"/>
    </source>
</evidence>
<gene>
    <name evidence="2" type="ORF">PXEA_LOCUS9433</name>
</gene>
<protein>
    <submittedName>
        <fullName evidence="2">Uncharacterized protein</fullName>
    </submittedName>
</protein>
<dbReference type="EMBL" id="CAAALY010026716">
    <property type="protein sequence ID" value="VEL15993.1"/>
    <property type="molecule type" value="Genomic_DNA"/>
</dbReference>
<sequence>MLNSLLRGVNTNSISGLPASDLLLARANGPSPANTANCLSGLLSGGLGLPGSQSTVTGANASGPAVGSGIGSTSLELTGPTVTSGSASVSPSSALSSSSMLAARLAASLLPACRVVAEEGGSTNNLQNRQQLQHQQLNQQTQPTAQLHQQQQTNQTSQQYKQQQQQQQQHQLLHLAAQQMQLQLNQARQKQQQQQSQHPRLPTQQIAVSQQQESQQQAQSICSERCPANELTSDLASLANTYRGVFALESDIERAANIYRNSASKQICQNHFYS</sequence>
<evidence type="ECO:0000313" key="3">
    <source>
        <dbReference type="Proteomes" id="UP000784294"/>
    </source>
</evidence>
<feature type="region of interest" description="Disordered" evidence="1">
    <location>
        <begin position="189"/>
        <end position="210"/>
    </location>
</feature>
<accession>A0A3S5AGN2</accession>